<proteinExistence type="predicted"/>
<gene>
    <name evidence="1" type="ORF">XBFM1_2530024</name>
</gene>
<evidence type="ECO:0000313" key="1">
    <source>
        <dbReference type="EMBL" id="CDH02217.1"/>
    </source>
</evidence>
<evidence type="ECO:0000313" key="2">
    <source>
        <dbReference type="Proteomes" id="UP000028487"/>
    </source>
</evidence>
<dbReference type="EMBL" id="CBSV010000172">
    <property type="protein sequence ID" value="CDH02217.1"/>
    <property type="molecule type" value="Genomic_DNA"/>
</dbReference>
<name>A0A077NJG4_XENBV</name>
<sequence>MGRVKIISALTEPSKRDNLVTISIRLTVAITLLTATQPILAKIPENFVYTSSGDLEAASVIMARSDIGGAQIVYDWRSLEPEKNKYNFSQIEKDLARLKVAKKKLFIQIQDRFFEQNARYVPDYLMNDARYGGGISPQFDNPGEGKPIGSGWVVQQWDPAVRQRYQALLAAIAERFDGRVYGVNLPETAIDLDEKKLPKGFSCDNYFAGEMENLTFTRKVFTKSHVVQYVNFWPCEWNNDHNYMGRLFEFASANNIGLGGPDIVPNRKAQMKNSYPFFNKYKSKLALIAMAVQEPTLTYRNPNTGKPFIKDEFVEFAEDYLGADIIFWSTTSPWLTKK</sequence>
<organism evidence="1 2">
    <name type="scientific">Xenorhabdus bovienii str. feltiae Moldova</name>
    <dbReference type="NCBI Taxonomy" id="1398200"/>
    <lineage>
        <taxon>Bacteria</taxon>
        <taxon>Pseudomonadati</taxon>
        <taxon>Pseudomonadota</taxon>
        <taxon>Gammaproteobacteria</taxon>
        <taxon>Enterobacterales</taxon>
        <taxon>Morganellaceae</taxon>
        <taxon>Xenorhabdus</taxon>
    </lineage>
</organism>
<protein>
    <recommendedName>
        <fullName evidence="3">Glycoside hydrolase family 42 N-terminal domain-containing protein</fullName>
    </recommendedName>
</protein>
<comment type="caution">
    <text evidence="1">The sequence shown here is derived from an EMBL/GenBank/DDBJ whole genome shotgun (WGS) entry which is preliminary data.</text>
</comment>
<dbReference type="InterPro" id="IPR017853">
    <property type="entry name" value="GH"/>
</dbReference>
<reference evidence="1" key="1">
    <citation type="submission" date="2013-07" db="EMBL/GenBank/DDBJ databases">
        <title>Sub-species coevolution in mutualistic symbiosis.</title>
        <authorList>
            <person name="Murfin K."/>
            <person name="Klassen J."/>
            <person name="Lee M."/>
            <person name="Forst S."/>
            <person name="Stock P."/>
            <person name="Goodrich-Blair H."/>
        </authorList>
    </citation>
    <scope>NUCLEOTIDE SEQUENCE [LARGE SCALE GENOMIC DNA]</scope>
    <source>
        <strain evidence="1">Feltiae Moldova</strain>
    </source>
</reference>
<dbReference type="AlphaFoldDB" id="A0A077NJG4"/>
<accession>A0A077NJG4</accession>
<evidence type="ECO:0008006" key="3">
    <source>
        <dbReference type="Google" id="ProtNLM"/>
    </source>
</evidence>
<dbReference type="HOGENOM" id="CLU_058252_0_0_6"/>
<dbReference type="SUPFAM" id="SSF51445">
    <property type="entry name" value="(Trans)glycosidases"/>
    <property type="match status" value="1"/>
</dbReference>
<dbReference type="Gene3D" id="3.20.20.80">
    <property type="entry name" value="Glycosidases"/>
    <property type="match status" value="1"/>
</dbReference>
<dbReference type="Proteomes" id="UP000028487">
    <property type="component" value="Unassembled WGS sequence"/>
</dbReference>